<name>A0A0A9BMW2_ARUDO</name>
<accession>A0A0A9BMW2</accession>
<sequence>MMNVISLLKYKFAIEVHVWMNFLTRTY</sequence>
<reference evidence="1" key="1">
    <citation type="submission" date="2014-09" db="EMBL/GenBank/DDBJ databases">
        <authorList>
            <person name="Magalhaes I.L.F."/>
            <person name="Oliveira U."/>
            <person name="Santos F.R."/>
            <person name="Vidigal T.H.D.A."/>
            <person name="Brescovit A.D."/>
            <person name="Santos A.J."/>
        </authorList>
    </citation>
    <scope>NUCLEOTIDE SEQUENCE</scope>
    <source>
        <tissue evidence="1">Shoot tissue taken approximately 20 cm above the soil surface</tissue>
    </source>
</reference>
<evidence type="ECO:0000313" key="1">
    <source>
        <dbReference type="EMBL" id="JAD62560.1"/>
    </source>
</evidence>
<reference evidence="1" key="2">
    <citation type="journal article" date="2015" name="Data Brief">
        <title>Shoot transcriptome of the giant reed, Arundo donax.</title>
        <authorList>
            <person name="Barrero R.A."/>
            <person name="Guerrero F.D."/>
            <person name="Moolhuijzen P."/>
            <person name="Goolsby J.A."/>
            <person name="Tidwell J."/>
            <person name="Bellgard S.E."/>
            <person name="Bellgard M.I."/>
        </authorList>
    </citation>
    <scope>NUCLEOTIDE SEQUENCE</scope>
    <source>
        <tissue evidence="1">Shoot tissue taken approximately 20 cm above the soil surface</tissue>
    </source>
</reference>
<proteinExistence type="predicted"/>
<protein>
    <submittedName>
        <fullName evidence="1">Uncharacterized protein</fullName>
    </submittedName>
</protein>
<dbReference type="EMBL" id="GBRH01235335">
    <property type="protein sequence ID" value="JAD62560.1"/>
    <property type="molecule type" value="Transcribed_RNA"/>
</dbReference>
<organism evidence="1">
    <name type="scientific">Arundo donax</name>
    <name type="common">Giant reed</name>
    <name type="synonym">Donax arundinaceus</name>
    <dbReference type="NCBI Taxonomy" id="35708"/>
    <lineage>
        <taxon>Eukaryota</taxon>
        <taxon>Viridiplantae</taxon>
        <taxon>Streptophyta</taxon>
        <taxon>Embryophyta</taxon>
        <taxon>Tracheophyta</taxon>
        <taxon>Spermatophyta</taxon>
        <taxon>Magnoliopsida</taxon>
        <taxon>Liliopsida</taxon>
        <taxon>Poales</taxon>
        <taxon>Poaceae</taxon>
        <taxon>PACMAD clade</taxon>
        <taxon>Arundinoideae</taxon>
        <taxon>Arundineae</taxon>
        <taxon>Arundo</taxon>
    </lineage>
</organism>
<dbReference type="AlphaFoldDB" id="A0A0A9BMW2"/>